<keyword evidence="1" id="KW-1133">Transmembrane helix</keyword>
<dbReference type="AlphaFoldDB" id="H0R2G1"/>
<gene>
    <name evidence="2" type="ORF">GOEFS_077_00540</name>
</gene>
<keyword evidence="1" id="KW-0812">Transmembrane</keyword>
<keyword evidence="3" id="KW-1185">Reference proteome</keyword>
<dbReference type="Proteomes" id="UP000035034">
    <property type="component" value="Unassembled WGS sequence"/>
</dbReference>
<protein>
    <submittedName>
        <fullName evidence="2">Uncharacterized protein</fullName>
    </submittedName>
</protein>
<evidence type="ECO:0000313" key="2">
    <source>
        <dbReference type="EMBL" id="GAB19262.1"/>
    </source>
</evidence>
<reference evidence="2 3" key="1">
    <citation type="submission" date="2011-12" db="EMBL/GenBank/DDBJ databases">
        <title>Whole genome shotgun sequence of Gordonia effusa NBRC 100432.</title>
        <authorList>
            <person name="Yoshida I."/>
            <person name="Takarada H."/>
            <person name="Hosoyama A."/>
            <person name="Tsuchikane K."/>
            <person name="Katsumata H."/>
            <person name="Yamazaki S."/>
            <person name="Fujita N."/>
        </authorList>
    </citation>
    <scope>NUCLEOTIDE SEQUENCE [LARGE SCALE GENOMIC DNA]</scope>
    <source>
        <strain evidence="2 3">NBRC 100432</strain>
    </source>
</reference>
<evidence type="ECO:0000256" key="1">
    <source>
        <dbReference type="SAM" id="Phobius"/>
    </source>
</evidence>
<organism evidence="2 3">
    <name type="scientific">Gordonia effusa NBRC 100432</name>
    <dbReference type="NCBI Taxonomy" id="1077974"/>
    <lineage>
        <taxon>Bacteria</taxon>
        <taxon>Bacillati</taxon>
        <taxon>Actinomycetota</taxon>
        <taxon>Actinomycetes</taxon>
        <taxon>Mycobacteriales</taxon>
        <taxon>Gordoniaceae</taxon>
        <taxon>Gordonia</taxon>
    </lineage>
</organism>
<keyword evidence="1" id="KW-0472">Membrane</keyword>
<sequence length="84" mass="8931">MALGAVIFCWVTGGFISWRAGHLPARPAVFVGYATTVAVLGMVGLRWATARSGRSGDLIRATICALLAFLAWRTQQVWLVPAAG</sequence>
<comment type="caution">
    <text evidence="2">The sequence shown here is derived from an EMBL/GenBank/DDBJ whole genome shotgun (WGS) entry which is preliminary data.</text>
</comment>
<accession>H0R2G1</accession>
<feature type="transmembrane region" description="Helical" evidence="1">
    <location>
        <begin position="27"/>
        <end position="45"/>
    </location>
</feature>
<evidence type="ECO:0000313" key="3">
    <source>
        <dbReference type="Proteomes" id="UP000035034"/>
    </source>
</evidence>
<dbReference type="EMBL" id="BAEH01000077">
    <property type="protein sequence ID" value="GAB19262.1"/>
    <property type="molecule type" value="Genomic_DNA"/>
</dbReference>
<proteinExistence type="predicted"/>
<name>H0R2G1_9ACTN</name>